<accession>A0A1G9QY04</accession>
<proteinExistence type="predicted"/>
<dbReference type="EMBL" id="LT629701">
    <property type="protein sequence ID" value="SDM15898.1"/>
    <property type="molecule type" value="Genomic_DNA"/>
</dbReference>
<feature type="domain" description="Pvc16 N-terminal" evidence="1">
    <location>
        <begin position="9"/>
        <end position="187"/>
    </location>
</feature>
<dbReference type="InterPro" id="IPR025351">
    <property type="entry name" value="Pvc16_N"/>
</dbReference>
<dbReference type="eggNOG" id="ENOG502ZC8H">
    <property type="taxonomic scope" value="Bacteria"/>
</dbReference>
<dbReference type="Pfam" id="PF14065">
    <property type="entry name" value="Pvc16_N"/>
    <property type="match status" value="1"/>
</dbReference>
<protein>
    <recommendedName>
        <fullName evidence="1">Pvc16 N-terminal domain-containing protein</fullName>
    </recommendedName>
</protein>
<keyword evidence="3" id="KW-1185">Reference proteome</keyword>
<gene>
    <name evidence="2" type="ORF">SAMN04489726_0081</name>
</gene>
<evidence type="ECO:0000259" key="1">
    <source>
        <dbReference type="Pfam" id="PF14065"/>
    </source>
</evidence>
<dbReference type="STRING" id="211114.SAMN04489726_0081"/>
<dbReference type="AlphaFoldDB" id="A0A1G9QY04"/>
<dbReference type="OrthoDB" id="527247at2"/>
<reference evidence="2 3" key="1">
    <citation type="submission" date="2016-10" db="EMBL/GenBank/DDBJ databases">
        <authorList>
            <person name="de Groot N.N."/>
        </authorList>
    </citation>
    <scope>NUCLEOTIDE SEQUENCE [LARGE SCALE GENOMIC DNA]</scope>
    <source>
        <strain evidence="2 3">DSM 44149</strain>
    </source>
</reference>
<evidence type="ECO:0000313" key="2">
    <source>
        <dbReference type="EMBL" id="SDM15898.1"/>
    </source>
</evidence>
<dbReference type="RefSeq" id="WP_030431876.1">
    <property type="nucleotide sequence ID" value="NZ_JOEF01000022.1"/>
</dbReference>
<sequence length="402" mass="43057">MSNHRAIKAVTELLQLRLQKGVEGVGSTTVTVLSPDKAAAAMSTSIVNLFLYQVTVDGHWRNEPFPGAHTRPGERPRPPLPLVLRYLVTPFIKEGNDLQAHEVLGAAMRRLHDYPEFTGRELADGASYADVARQVESVKISPIAISTDEISKLWSAFQTQYRISVGYEARIVLIESERGVPAAPPVLTRGRDDRGPVVEGSPAPPFPLLTAADIADNDVLAGEPFVLRGLNLTAGPATLRLTHPVVPKVVELSGSRISVTPTELRAEFPNDPELGGGLWSAAVHLATPEGERVTNSVPLPVGAGITAGVPNTVTREQGVATIPVSTELSVHPGQRAFLLVGSHTVTAEPITAATRSLVFKMAEANPGTYLTRLRVDGVDSRIIIKRPGEPPVFDDSQKVVIV</sequence>
<evidence type="ECO:0000313" key="3">
    <source>
        <dbReference type="Proteomes" id="UP000183376"/>
    </source>
</evidence>
<dbReference type="Proteomes" id="UP000183376">
    <property type="component" value="Chromosome I"/>
</dbReference>
<organism evidence="2 3">
    <name type="scientific">Allokutzneria albata</name>
    <name type="common">Kibdelosporangium albatum</name>
    <dbReference type="NCBI Taxonomy" id="211114"/>
    <lineage>
        <taxon>Bacteria</taxon>
        <taxon>Bacillati</taxon>
        <taxon>Actinomycetota</taxon>
        <taxon>Actinomycetes</taxon>
        <taxon>Pseudonocardiales</taxon>
        <taxon>Pseudonocardiaceae</taxon>
        <taxon>Allokutzneria</taxon>
    </lineage>
</organism>
<name>A0A1G9QY04_ALLAB</name>